<reference evidence="1" key="1">
    <citation type="journal article" date="2023" name="Science">
        <title>Genome structures resolve the early diversification of teleost fishes.</title>
        <authorList>
            <person name="Parey E."/>
            <person name="Louis A."/>
            <person name="Montfort J."/>
            <person name="Bouchez O."/>
            <person name="Roques C."/>
            <person name="Iampietro C."/>
            <person name="Lluch J."/>
            <person name="Castinel A."/>
            <person name="Donnadieu C."/>
            <person name="Desvignes T."/>
            <person name="Floi Bucao C."/>
            <person name="Jouanno E."/>
            <person name="Wen M."/>
            <person name="Mejri S."/>
            <person name="Dirks R."/>
            <person name="Jansen H."/>
            <person name="Henkel C."/>
            <person name="Chen W.J."/>
            <person name="Zahm M."/>
            <person name="Cabau C."/>
            <person name="Klopp C."/>
            <person name="Thompson A.W."/>
            <person name="Robinson-Rechavi M."/>
            <person name="Braasch I."/>
            <person name="Lecointre G."/>
            <person name="Bobe J."/>
            <person name="Postlethwait J.H."/>
            <person name="Berthelot C."/>
            <person name="Roest Crollius H."/>
            <person name="Guiguen Y."/>
        </authorList>
    </citation>
    <scope>NUCLEOTIDE SEQUENCE</scope>
    <source>
        <strain evidence="1">WJC10195</strain>
    </source>
</reference>
<organism evidence="1 2">
    <name type="scientific">Synaphobranchus kaupii</name>
    <name type="common">Kaup's arrowtooth eel</name>
    <dbReference type="NCBI Taxonomy" id="118154"/>
    <lineage>
        <taxon>Eukaryota</taxon>
        <taxon>Metazoa</taxon>
        <taxon>Chordata</taxon>
        <taxon>Craniata</taxon>
        <taxon>Vertebrata</taxon>
        <taxon>Euteleostomi</taxon>
        <taxon>Actinopterygii</taxon>
        <taxon>Neopterygii</taxon>
        <taxon>Teleostei</taxon>
        <taxon>Anguilliformes</taxon>
        <taxon>Synaphobranchidae</taxon>
        <taxon>Synaphobranchus</taxon>
    </lineage>
</organism>
<comment type="caution">
    <text evidence="1">The sequence shown here is derived from an EMBL/GenBank/DDBJ whole genome shotgun (WGS) entry which is preliminary data.</text>
</comment>
<accession>A0A9Q1IRI6</accession>
<sequence>MSEYLFGGIIEAVAKDFFDSEVNLTILNQSEEDERTGKKEHVVFRVLQKTIGPKGRVQQTGDASEADGELAQQVWNI</sequence>
<name>A0A9Q1IRI6_SYNKA</name>
<gene>
    <name evidence="1" type="ORF">SKAU_G00234140</name>
</gene>
<evidence type="ECO:0000313" key="1">
    <source>
        <dbReference type="EMBL" id="KAJ8351938.1"/>
    </source>
</evidence>
<dbReference type="EMBL" id="JAINUF010000008">
    <property type="protein sequence ID" value="KAJ8351938.1"/>
    <property type="molecule type" value="Genomic_DNA"/>
</dbReference>
<evidence type="ECO:0000313" key="2">
    <source>
        <dbReference type="Proteomes" id="UP001152622"/>
    </source>
</evidence>
<dbReference type="OrthoDB" id="6127067at2759"/>
<dbReference type="Proteomes" id="UP001152622">
    <property type="component" value="Chromosome 8"/>
</dbReference>
<keyword evidence="2" id="KW-1185">Reference proteome</keyword>
<dbReference type="AlphaFoldDB" id="A0A9Q1IRI6"/>
<proteinExistence type="predicted"/>
<protein>
    <submittedName>
        <fullName evidence="1">Uncharacterized protein</fullName>
    </submittedName>
</protein>